<gene>
    <name evidence="1" type="ORF">CJ030_MR2G016391</name>
</gene>
<organism evidence="1 2">
    <name type="scientific">Morella rubra</name>
    <name type="common">Chinese bayberry</name>
    <dbReference type="NCBI Taxonomy" id="262757"/>
    <lineage>
        <taxon>Eukaryota</taxon>
        <taxon>Viridiplantae</taxon>
        <taxon>Streptophyta</taxon>
        <taxon>Embryophyta</taxon>
        <taxon>Tracheophyta</taxon>
        <taxon>Spermatophyta</taxon>
        <taxon>Magnoliopsida</taxon>
        <taxon>eudicotyledons</taxon>
        <taxon>Gunneridae</taxon>
        <taxon>Pentapetalae</taxon>
        <taxon>rosids</taxon>
        <taxon>fabids</taxon>
        <taxon>Fagales</taxon>
        <taxon>Myricaceae</taxon>
        <taxon>Morella</taxon>
    </lineage>
</organism>
<proteinExistence type="predicted"/>
<keyword evidence="2" id="KW-1185">Reference proteome</keyword>
<dbReference type="AlphaFoldDB" id="A0A6A1WGT8"/>
<comment type="caution">
    <text evidence="1">The sequence shown here is derived from an EMBL/GenBank/DDBJ whole genome shotgun (WGS) entry which is preliminary data.</text>
</comment>
<name>A0A6A1WGT8_9ROSI</name>
<evidence type="ECO:0000313" key="2">
    <source>
        <dbReference type="Proteomes" id="UP000516437"/>
    </source>
</evidence>
<accession>A0A6A1WGT8</accession>
<dbReference type="Proteomes" id="UP000516437">
    <property type="component" value="Chromosome 2"/>
</dbReference>
<reference evidence="1 2" key="1">
    <citation type="journal article" date="2019" name="Plant Biotechnol. J.">
        <title>The red bayberry genome and genetic basis of sex determination.</title>
        <authorList>
            <person name="Jia H.M."/>
            <person name="Jia H.J."/>
            <person name="Cai Q.L."/>
            <person name="Wang Y."/>
            <person name="Zhao H.B."/>
            <person name="Yang W.F."/>
            <person name="Wang G.Y."/>
            <person name="Li Y.H."/>
            <person name="Zhan D.L."/>
            <person name="Shen Y.T."/>
            <person name="Niu Q.F."/>
            <person name="Chang L."/>
            <person name="Qiu J."/>
            <person name="Zhao L."/>
            <person name="Xie H.B."/>
            <person name="Fu W.Y."/>
            <person name="Jin J."/>
            <person name="Li X.W."/>
            <person name="Jiao Y."/>
            <person name="Zhou C.C."/>
            <person name="Tu T."/>
            <person name="Chai C.Y."/>
            <person name="Gao J.L."/>
            <person name="Fan L.J."/>
            <person name="van de Weg E."/>
            <person name="Wang J.Y."/>
            <person name="Gao Z.S."/>
        </authorList>
    </citation>
    <scope>NUCLEOTIDE SEQUENCE [LARGE SCALE GENOMIC DNA]</scope>
    <source>
        <tissue evidence="1">Leaves</tissue>
    </source>
</reference>
<protein>
    <submittedName>
        <fullName evidence="1">Uncharacterized protein</fullName>
    </submittedName>
</protein>
<evidence type="ECO:0000313" key="1">
    <source>
        <dbReference type="EMBL" id="KAB1224502.1"/>
    </source>
</evidence>
<dbReference type="EMBL" id="RXIC02000020">
    <property type="protein sequence ID" value="KAB1224502.1"/>
    <property type="molecule type" value="Genomic_DNA"/>
</dbReference>
<sequence length="53" mass="6116">MNRAEDSKLYMYHIVSPNCNHSGIRRTIRIGTNKLPSKTQNSCRLNSLQPRSQ</sequence>